<organism evidence="1 2">
    <name type="scientific">Vreelandella titanicae</name>
    <dbReference type="NCBI Taxonomy" id="664683"/>
    <lineage>
        <taxon>Bacteria</taxon>
        <taxon>Pseudomonadati</taxon>
        <taxon>Pseudomonadota</taxon>
        <taxon>Gammaproteobacteria</taxon>
        <taxon>Oceanospirillales</taxon>
        <taxon>Halomonadaceae</taxon>
        <taxon>Vreelandella</taxon>
    </lineage>
</organism>
<evidence type="ECO:0000313" key="1">
    <source>
        <dbReference type="EMBL" id="QKS23786.1"/>
    </source>
</evidence>
<evidence type="ECO:0000313" key="2">
    <source>
        <dbReference type="Proteomes" id="UP000509761"/>
    </source>
</evidence>
<dbReference type="EMBL" id="CP054580">
    <property type="protein sequence ID" value="QKS23786.1"/>
    <property type="molecule type" value="Genomic_DNA"/>
</dbReference>
<protein>
    <submittedName>
        <fullName evidence="1">Uncharacterized protein</fullName>
    </submittedName>
</protein>
<accession>A0AAP9NL75</accession>
<gene>
    <name evidence="1" type="ORF">FX987_01553</name>
</gene>
<reference evidence="1 2" key="1">
    <citation type="submission" date="2019-12" db="EMBL/GenBank/DDBJ databases">
        <title>Genome sequencing and assembly of endphytes of Porphyra tenera.</title>
        <authorList>
            <person name="Park J.M."/>
            <person name="Shin R."/>
            <person name="Jo S.H."/>
        </authorList>
    </citation>
    <scope>NUCLEOTIDE SEQUENCE [LARGE SCALE GENOMIC DNA]</scope>
    <source>
        <strain evidence="1 2">GPM3</strain>
    </source>
</reference>
<dbReference type="RefSeq" id="WP_258955965.1">
    <property type="nucleotide sequence ID" value="NZ_CP054580.1"/>
</dbReference>
<name>A0AAP9NL75_9GAMM</name>
<dbReference type="AlphaFoldDB" id="A0AAP9NL75"/>
<dbReference type="Proteomes" id="UP000509761">
    <property type="component" value="Chromosome"/>
</dbReference>
<sequence length="43" mass="5098">MFEVKATQHVLVVNDLEKTESYFLDKRLTQRAYTPSTKPWLNV</sequence>
<proteinExistence type="predicted"/>
<keyword evidence="2" id="KW-1185">Reference proteome</keyword>